<accession>A0A6B1DBV7</accession>
<dbReference type="Gene3D" id="2.120.10.30">
    <property type="entry name" value="TolB, C-terminal domain"/>
    <property type="match status" value="1"/>
</dbReference>
<dbReference type="PRINTS" id="PR00862">
    <property type="entry name" value="PROLIGOPTASE"/>
</dbReference>
<dbReference type="PROSITE" id="PS00708">
    <property type="entry name" value="PRO_ENDOPEP_SER"/>
    <property type="match status" value="1"/>
</dbReference>
<evidence type="ECO:0000259" key="6">
    <source>
        <dbReference type="Pfam" id="PF00326"/>
    </source>
</evidence>
<dbReference type="GO" id="GO:0004252">
    <property type="term" value="F:serine-type endopeptidase activity"/>
    <property type="evidence" value="ECO:0007669"/>
    <property type="project" value="InterPro"/>
</dbReference>
<evidence type="ECO:0000256" key="2">
    <source>
        <dbReference type="ARBA" id="ARBA00022990"/>
    </source>
</evidence>
<protein>
    <recommendedName>
        <fullName evidence="4">Acyl-peptide hydrolase</fullName>
    </recommendedName>
    <alternativeName>
        <fullName evidence="3">Acylaminoacyl-peptidase</fullName>
    </alternativeName>
</protein>
<comment type="function">
    <text evidence="5">This enzyme catalyzes the hydrolysis of the N-terminal peptide bond of an N-acetylated peptide to generate an N-acetylated amino acid and a peptide with a free N-terminus. It preferentially cleaves off Ac-Ala, Ac-Met and Ac-Ser. Also, involved in the degradation of oxidized and glycated proteins.</text>
</comment>
<feature type="domain" description="Peptidase S9 prolyl oligopeptidase catalytic" evidence="6">
    <location>
        <begin position="417"/>
        <end position="620"/>
    </location>
</feature>
<evidence type="ECO:0000313" key="7">
    <source>
        <dbReference type="EMBL" id="MYC97096.1"/>
    </source>
</evidence>
<sequence>MTSPLQLEDHAPWRQRFRSGNLGYVYVAPESPSSGIVHATLGGPAKRIFTWDTSSGDLRPLLPDGETPAYGWLGPKGDYLYYLQDDGGSELGHIVRVPLTGGPAEDLTPDLPPYTLRGFDISRNGACLAFDAVYDNRYWFYCIALASDGSSSPPQLVYTAREETWACHLSYDGALLAVKSTHRAPHSRRYTTLVFNTNSGEHVAELWDGSDYSVEPVQFSPLRGDERLLAASNASGALLPLLWDPRSNERRDITVPSAAGSVLPLDWSPDGGKLLVQTRAGKHEGLFIYNLNDEDLLPLQHEPGAFRGRTGPYHTGTAASFFAPDGTVWAQWSDASHPSQLLSLTTTDRPKPILPVAHCPPGRPWRSVSFPGSDGVSVQAWLGIPSSSEGSEGPFPAILHVHGGPSGAASNAFDAPSQAWLDHGFAYLTVNYRGSTGFGRDFQEKINGDVGRWELEDMVAARRWLIGEGIADPNGILLEGGSYGGFLTVWALSQEPDLWAGGIAPVAIVDWTMNYEDSSAAMKGWARMIFDGTPQEKPELYRDRSPLTHAAAIQAPLLIFQGRRDSRATPRQMERFARKMEALQKDFTLVWLDSGHGLPSAATAEHIQETHLKFAYRVLGLQGRDVD</sequence>
<dbReference type="InterPro" id="IPR002471">
    <property type="entry name" value="Pept_S9_AS"/>
</dbReference>
<dbReference type="PANTHER" id="PTHR42776">
    <property type="entry name" value="SERINE PEPTIDASE S9 FAMILY MEMBER"/>
    <property type="match status" value="1"/>
</dbReference>
<proteinExistence type="predicted"/>
<gene>
    <name evidence="7" type="ORF">F4X14_19230</name>
</gene>
<dbReference type="GO" id="GO:0006508">
    <property type="term" value="P:proteolysis"/>
    <property type="evidence" value="ECO:0007669"/>
    <property type="project" value="InterPro"/>
</dbReference>
<dbReference type="InterPro" id="IPR029058">
    <property type="entry name" value="AB_hydrolase_fold"/>
</dbReference>
<dbReference type="InterPro" id="IPR001375">
    <property type="entry name" value="Peptidase_S9_cat"/>
</dbReference>
<organism evidence="7">
    <name type="scientific">Caldilineaceae bacterium SB0661_bin_32</name>
    <dbReference type="NCBI Taxonomy" id="2605255"/>
    <lineage>
        <taxon>Bacteria</taxon>
        <taxon>Bacillati</taxon>
        <taxon>Chloroflexota</taxon>
        <taxon>Caldilineae</taxon>
        <taxon>Caldilineales</taxon>
        <taxon>Caldilineaceae</taxon>
    </lineage>
</organism>
<dbReference type="SUPFAM" id="SSF53474">
    <property type="entry name" value="alpha/beta-Hydrolases"/>
    <property type="match status" value="1"/>
</dbReference>
<dbReference type="Gene3D" id="3.40.50.1820">
    <property type="entry name" value="alpha/beta hydrolase"/>
    <property type="match status" value="1"/>
</dbReference>
<name>A0A6B1DBV7_9CHLR</name>
<dbReference type="InterPro" id="IPR015943">
    <property type="entry name" value="WD40/YVTN_repeat-like_dom_sf"/>
</dbReference>
<evidence type="ECO:0000256" key="1">
    <source>
        <dbReference type="ARBA" id="ARBA00022801"/>
    </source>
</evidence>
<evidence type="ECO:0000256" key="3">
    <source>
        <dbReference type="ARBA" id="ARBA00032284"/>
    </source>
</evidence>
<dbReference type="InterPro" id="IPR002470">
    <property type="entry name" value="Peptidase_S9A"/>
</dbReference>
<evidence type="ECO:0000256" key="4">
    <source>
        <dbReference type="ARBA" id="ARBA00032596"/>
    </source>
</evidence>
<keyword evidence="2" id="KW-0007">Acetylation</keyword>
<evidence type="ECO:0000256" key="5">
    <source>
        <dbReference type="ARBA" id="ARBA00045885"/>
    </source>
</evidence>
<dbReference type="PANTHER" id="PTHR42776:SF27">
    <property type="entry name" value="DIPEPTIDYL PEPTIDASE FAMILY MEMBER 6"/>
    <property type="match status" value="1"/>
</dbReference>
<dbReference type="Pfam" id="PF00326">
    <property type="entry name" value="Peptidase_S9"/>
    <property type="match status" value="1"/>
</dbReference>
<dbReference type="AlphaFoldDB" id="A0A6B1DBV7"/>
<reference evidence="7" key="1">
    <citation type="submission" date="2019-09" db="EMBL/GenBank/DDBJ databases">
        <title>Characterisation of the sponge microbiome using genome-centric metagenomics.</title>
        <authorList>
            <person name="Engelberts J.P."/>
            <person name="Robbins S.J."/>
            <person name="De Goeij J.M."/>
            <person name="Aranda M."/>
            <person name="Bell S.C."/>
            <person name="Webster N.S."/>
        </authorList>
    </citation>
    <scope>NUCLEOTIDE SEQUENCE</scope>
    <source>
        <strain evidence="7">SB0661_bin_32</strain>
    </source>
</reference>
<dbReference type="InterPro" id="IPR011042">
    <property type="entry name" value="6-blade_b-propeller_TolB-like"/>
</dbReference>
<dbReference type="EMBL" id="VXMH01000104">
    <property type="protein sequence ID" value="MYC97096.1"/>
    <property type="molecule type" value="Genomic_DNA"/>
</dbReference>
<dbReference type="SUPFAM" id="SSF82171">
    <property type="entry name" value="DPP6 N-terminal domain-like"/>
    <property type="match status" value="1"/>
</dbReference>
<dbReference type="Gene3D" id="2.130.10.10">
    <property type="entry name" value="YVTN repeat-like/Quinoprotein amine dehydrogenase"/>
    <property type="match status" value="1"/>
</dbReference>
<comment type="caution">
    <text evidence="7">The sequence shown here is derived from an EMBL/GenBank/DDBJ whole genome shotgun (WGS) entry which is preliminary data.</text>
</comment>
<keyword evidence="1" id="KW-0378">Hydrolase</keyword>